<keyword evidence="3" id="KW-1185">Reference proteome</keyword>
<dbReference type="PANTHER" id="PTHR31390:SF2">
    <property type="entry name" value="EXPRESSED PROTEIN"/>
    <property type="match status" value="1"/>
</dbReference>
<dbReference type="PANTHER" id="PTHR31390">
    <property type="entry name" value="EXPRESSED PROTEIN"/>
    <property type="match status" value="1"/>
</dbReference>
<dbReference type="OrthoDB" id="767438at2759"/>
<dbReference type="Pfam" id="PF12043">
    <property type="entry name" value="DUF3527"/>
    <property type="match status" value="1"/>
</dbReference>
<feature type="region of interest" description="Disordered" evidence="1">
    <location>
        <begin position="44"/>
        <end position="66"/>
    </location>
</feature>
<protein>
    <submittedName>
        <fullName evidence="2">Uncharacterized protein</fullName>
    </submittedName>
</protein>
<dbReference type="InterPro" id="IPR021916">
    <property type="entry name" value="DUF3527"/>
</dbReference>
<evidence type="ECO:0000313" key="2">
    <source>
        <dbReference type="EMBL" id="KAJ1701970.1"/>
    </source>
</evidence>
<organism evidence="2 3">
    <name type="scientific">Rhynchospora breviuscula</name>
    <dbReference type="NCBI Taxonomy" id="2022672"/>
    <lineage>
        <taxon>Eukaryota</taxon>
        <taxon>Viridiplantae</taxon>
        <taxon>Streptophyta</taxon>
        <taxon>Embryophyta</taxon>
        <taxon>Tracheophyta</taxon>
        <taxon>Spermatophyta</taxon>
        <taxon>Magnoliopsida</taxon>
        <taxon>Liliopsida</taxon>
        <taxon>Poales</taxon>
        <taxon>Cyperaceae</taxon>
        <taxon>Cyperoideae</taxon>
        <taxon>Rhynchosporeae</taxon>
        <taxon>Rhynchospora</taxon>
    </lineage>
</organism>
<gene>
    <name evidence="2" type="ORF">LUZ63_001749</name>
</gene>
<dbReference type="Proteomes" id="UP001151287">
    <property type="component" value="Unassembled WGS sequence"/>
</dbReference>
<comment type="caution">
    <text evidence="2">The sequence shown here is derived from an EMBL/GenBank/DDBJ whole genome shotgun (WGS) entry which is preliminary data.</text>
</comment>
<dbReference type="EMBL" id="JAMQYH010000001">
    <property type="protein sequence ID" value="KAJ1701970.1"/>
    <property type="molecule type" value="Genomic_DNA"/>
</dbReference>
<dbReference type="AlphaFoldDB" id="A0A9Q0HXW3"/>
<evidence type="ECO:0000256" key="1">
    <source>
        <dbReference type="SAM" id="MobiDB-lite"/>
    </source>
</evidence>
<reference evidence="2" key="1">
    <citation type="journal article" date="2022" name="Cell">
        <title>Repeat-based holocentromeres influence genome architecture and karyotype evolution.</title>
        <authorList>
            <person name="Hofstatter P.G."/>
            <person name="Thangavel G."/>
            <person name="Lux T."/>
            <person name="Neumann P."/>
            <person name="Vondrak T."/>
            <person name="Novak P."/>
            <person name="Zhang M."/>
            <person name="Costa L."/>
            <person name="Castellani M."/>
            <person name="Scott A."/>
            <person name="Toegelov H."/>
            <person name="Fuchs J."/>
            <person name="Mata-Sucre Y."/>
            <person name="Dias Y."/>
            <person name="Vanzela A.L.L."/>
            <person name="Huettel B."/>
            <person name="Almeida C.C.S."/>
            <person name="Simkova H."/>
            <person name="Souza G."/>
            <person name="Pedrosa-Harand A."/>
            <person name="Macas J."/>
            <person name="Mayer K.F.X."/>
            <person name="Houben A."/>
            <person name="Marques A."/>
        </authorList>
    </citation>
    <scope>NUCLEOTIDE SEQUENCE</scope>
    <source>
        <strain evidence="2">RhyBre1mFocal</strain>
    </source>
</reference>
<sequence>MEVIPNEIDYARKRISNSNPLFKLSESGEIPKLVHFKLPSILDPNQKSPNSKKLYKNSSPSKNHTVTGTNLAEGIYDSFHIRFPANLLSVEYVMKSLKHHRKTQSINDLKDLLMGSPLSTSGDISRCTSERWNFDFLEKPVVPRKLPKYPLNFSKFSSESGSVSSGVIHTRWKDELPYFEFYSRGKGGQYYVANPLMINNINSRGLDYIYLVFKGVPRKTGLNLVGIMEVSSSLILNQGSCCFVDSEFVLFSIDPTGCDSCCSKNKGFMEKALEILRLTNPFSKSKSIRRGNFGESSVIDESFFTGFISQQFPFEFESCAIVVRTEQRETKKEPISGGWGLNFLQKVECGERNGETCGGNGRKFGEELSVLLPSGVHGCPDTGNGGPSRLIDRWKSGGVCDCGGWDLGCPITVLKNGNSISNKGDLLEVDDNGTVDLSIEGSKQGNPVIRLSREKEGVNMVFSNTMLSALQCFSAGIAILHKQIPEFCRKI</sequence>
<name>A0A9Q0HXW3_9POAL</name>
<evidence type="ECO:0000313" key="3">
    <source>
        <dbReference type="Proteomes" id="UP001151287"/>
    </source>
</evidence>
<accession>A0A9Q0HXW3</accession>
<proteinExistence type="predicted"/>